<proteinExistence type="predicted"/>
<dbReference type="EMBL" id="CAMPGE010005250">
    <property type="protein sequence ID" value="CAI2364101.1"/>
    <property type="molecule type" value="Genomic_DNA"/>
</dbReference>
<comment type="caution">
    <text evidence="2">The sequence shown here is derived from an EMBL/GenBank/DDBJ whole genome shotgun (WGS) entry which is preliminary data.</text>
</comment>
<evidence type="ECO:0000313" key="3">
    <source>
        <dbReference type="Proteomes" id="UP001295684"/>
    </source>
</evidence>
<feature type="region of interest" description="Disordered" evidence="1">
    <location>
        <begin position="152"/>
        <end position="171"/>
    </location>
</feature>
<gene>
    <name evidence="2" type="ORF">ECRASSUSDP1_LOCUS5442</name>
</gene>
<dbReference type="AlphaFoldDB" id="A0AAD1U8L0"/>
<keyword evidence="3" id="KW-1185">Reference proteome</keyword>
<protein>
    <submittedName>
        <fullName evidence="2">Uncharacterized protein</fullName>
    </submittedName>
</protein>
<accession>A0AAD1U8L0</accession>
<sequence length="256" mass="29351">MDSRYNFSGKKETSRRSIKTCERKCGNDAAQLKTMLLNEPLQARSQAKIQEIVSLSCNTSMDQSDFEQIKLFKSKVNAVSPSQINIKCPKKSSLQRDGFYSKKMKHNRNRPRRPKLGASFLEMREKPHNSESVKKNQRSITVRLKPVSINIGLSKSSQKSRNNQSLLPKTRTDFQKHMAKLTTSSKAIPPNCHKNSKRLKSTQKPQSDLFFLTSNLSDVSNLPKKYKYTVFPPEEELSFLKNPLQRSQDLEISQRA</sequence>
<feature type="compositionally biased region" description="Low complexity" evidence="1">
    <location>
        <begin position="153"/>
        <end position="166"/>
    </location>
</feature>
<organism evidence="2 3">
    <name type="scientific">Euplotes crassus</name>
    <dbReference type="NCBI Taxonomy" id="5936"/>
    <lineage>
        <taxon>Eukaryota</taxon>
        <taxon>Sar</taxon>
        <taxon>Alveolata</taxon>
        <taxon>Ciliophora</taxon>
        <taxon>Intramacronucleata</taxon>
        <taxon>Spirotrichea</taxon>
        <taxon>Hypotrichia</taxon>
        <taxon>Euplotida</taxon>
        <taxon>Euplotidae</taxon>
        <taxon>Moneuplotes</taxon>
    </lineage>
</organism>
<dbReference type="Proteomes" id="UP001295684">
    <property type="component" value="Unassembled WGS sequence"/>
</dbReference>
<evidence type="ECO:0000256" key="1">
    <source>
        <dbReference type="SAM" id="MobiDB-lite"/>
    </source>
</evidence>
<feature type="region of interest" description="Disordered" evidence="1">
    <location>
        <begin position="181"/>
        <end position="203"/>
    </location>
</feature>
<evidence type="ECO:0000313" key="2">
    <source>
        <dbReference type="EMBL" id="CAI2364101.1"/>
    </source>
</evidence>
<name>A0AAD1U8L0_EUPCR</name>
<reference evidence="2" key="1">
    <citation type="submission" date="2023-07" db="EMBL/GenBank/DDBJ databases">
        <authorList>
            <consortium name="AG Swart"/>
            <person name="Singh M."/>
            <person name="Singh A."/>
            <person name="Seah K."/>
            <person name="Emmerich C."/>
        </authorList>
    </citation>
    <scope>NUCLEOTIDE SEQUENCE</scope>
    <source>
        <strain evidence="2">DP1</strain>
    </source>
</reference>